<dbReference type="PANTHER" id="PTHR43384">
    <property type="entry name" value="SEPTUM SITE-DETERMINING PROTEIN MIND HOMOLOG, CHLOROPLASTIC-RELATED"/>
    <property type="match status" value="1"/>
</dbReference>
<dbReference type="GO" id="GO:0051782">
    <property type="term" value="P:negative regulation of cell division"/>
    <property type="evidence" value="ECO:0007669"/>
    <property type="project" value="TreeGrafter"/>
</dbReference>
<gene>
    <name evidence="4" type="ORF">GF1_22090</name>
</gene>
<name>A0A915U1T7_9BACT</name>
<dbReference type="Gene3D" id="3.40.50.300">
    <property type="entry name" value="P-loop containing nucleotide triphosphate hydrolases"/>
    <property type="match status" value="1"/>
</dbReference>
<feature type="domain" description="CobQ/CobB/MinD/ParA nucleotide binding" evidence="3">
    <location>
        <begin position="3"/>
        <end position="214"/>
    </location>
</feature>
<dbReference type="InterPro" id="IPR002586">
    <property type="entry name" value="CobQ/CobB/MinD/ParA_Nub-bd_dom"/>
</dbReference>
<dbReference type="GO" id="GO:0005829">
    <property type="term" value="C:cytosol"/>
    <property type="evidence" value="ECO:0007669"/>
    <property type="project" value="TreeGrafter"/>
</dbReference>
<dbReference type="RefSeq" id="WP_267926574.1">
    <property type="nucleotide sequence ID" value="NZ_AP024233.1"/>
</dbReference>
<keyword evidence="1" id="KW-0547">Nucleotide-binding</keyword>
<dbReference type="EMBL" id="AP024233">
    <property type="protein sequence ID" value="BCO09833.1"/>
    <property type="molecule type" value="Genomic_DNA"/>
</dbReference>
<dbReference type="GO" id="GO:0009898">
    <property type="term" value="C:cytoplasmic side of plasma membrane"/>
    <property type="evidence" value="ECO:0007669"/>
    <property type="project" value="TreeGrafter"/>
</dbReference>
<dbReference type="GO" id="GO:0016887">
    <property type="term" value="F:ATP hydrolysis activity"/>
    <property type="evidence" value="ECO:0007669"/>
    <property type="project" value="TreeGrafter"/>
</dbReference>
<dbReference type="InterPro" id="IPR050625">
    <property type="entry name" value="ParA/MinD_ATPase"/>
</dbReference>
<protein>
    <submittedName>
        <fullName evidence="4">Carbon monoxide dehydrogenase</fullName>
    </submittedName>
</protein>
<dbReference type="Pfam" id="PF01656">
    <property type="entry name" value="CbiA"/>
    <property type="match status" value="1"/>
</dbReference>
<evidence type="ECO:0000313" key="5">
    <source>
        <dbReference type="Proteomes" id="UP001063350"/>
    </source>
</evidence>
<dbReference type="KEGG" id="ddu:GF1_22090"/>
<evidence type="ECO:0000259" key="3">
    <source>
        <dbReference type="Pfam" id="PF01656"/>
    </source>
</evidence>
<sequence>MKIAISGKGGVGKTTIMALLARELRRTGREVLIIDADPSPHMAETLGIRDIERARPIADMTKLLAERAGKTPGSPFYQLNPQVDDLLRDFMIEQDGLKLMVLGAVQTAEGGCACPENHVLRKMLKKLLLTANQAVLLDMEAGVEHLGRGTVAGADQLLIVVIPSRSSIRTALKIRKLAEDVQIPRISFVGNLVRDEEDKTFLRQGLGEEPVAFFPDAAAIRRAERAEKPIIDIEDELDRAPQQLLEAILNGCGESGDV</sequence>
<dbReference type="InterPro" id="IPR014433">
    <property type="entry name" value="CooC"/>
</dbReference>
<keyword evidence="2" id="KW-0067">ATP-binding</keyword>
<accession>A0A915U1T7</accession>
<dbReference type="GO" id="GO:0005524">
    <property type="term" value="F:ATP binding"/>
    <property type="evidence" value="ECO:0007669"/>
    <property type="project" value="UniProtKB-KW"/>
</dbReference>
<dbReference type="Proteomes" id="UP001063350">
    <property type="component" value="Chromosome"/>
</dbReference>
<dbReference type="SUPFAM" id="SSF52540">
    <property type="entry name" value="P-loop containing nucleoside triphosphate hydrolases"/>
    <property type="match status" value="1"/>
</dbReference>
<dbReference type="AlphaFoldDB" id="A0A915U1T7"/>
<keyword evidence="5" id="KW-1185">Reference proteome</keyword>
<evidence type="ECO:0000256" key="1">
    <source>
        <dbReference type="ARBA" id="ARBA00022741"/>
    </source>
</evidence>
<evidence type="ECO:0000256" key="2">
    <source>
        <dbReference type="ARBA" id="ARBA00022840"/>
    </source>
</evidence>
<dbReference type="PANTHER" id="PTHR43384:SF6">
    <property type="entry name" value="SEPTUM SITE-DETERMINING PROTEIN MIND HOMOLOG, CHLOROPLASTIC"/>
    <property type="match status" value="1"/>
</dbReference>
<proteinExistence type="predicted"/>
<evidence type="ECO:0000313" key="4">
    <source>
        <dbReference type="EMBL" id="BCO09833.1"/>
    </source>
</evidence>
<reference evidence="4" key="1">
    <citation type="submission" date="2020-12" db="EMBL/GenBank/DDBJ databases">
        <title>Desulfobium dissulfuricans gen. nov., sp. nov., a novel mesophilic, sulfate-reducing bacterium isolated from a deep-sea hydrothermal vent.</title>
        <authorList>
            <person name="Hashimoto Y."/>
            <person name="Tame A."/>
            <person name="Sawayama S."/>
            <person name="Miyazaki J."/>
            <person name="Takai K."/>
            <person name="Nakagawa S."/>
        </authorList>
    </citation>
    <scope>NUCLEOTIDE SEQUENCE</scope>
    <source>
        <strain evidence="4">GF1</strain>
    </source>
</reference>
<dbReference type="PIRSF" id="PIRSF005647">
    <property type="entry name" value="CooC"/>
    <property type="match status" value="1"/>
</dbReference>
<organism evidence="4 5">
    <name type="scientific">Desulfolithobacter dissulfuricans</name>
    <dbReference type="NCBI Taxonomy" id="2795293"/>
    <lineage>
        <taxon>Bacteria</taxon>
        <taxon>Pseudomonadati</taxon>
        <taxon>Thermodesulfobacteriota</taxon>
        <taxon>Desulfobulbia</taxon>
        <taxon>Desulfobulbales</taxon>
        <taxon>Desulfobulbaceae</taxon>
        <taxon>Desulfolithobacter</taxon>
    </lineage>
</organism>
<dbReference type="InterPro" id="IPR027417">
    <property type="entry name" value="P-loop_NTPase"/>
</dbReference>